<sequence>MGGFDVKKKLTGLLFSLSLAASVVLAGCGSDSTDSDSGSDSSGGSKGDTIKIGANLELSGGVASYGQSILEGLELAIEEINKEGIDGKKIELVKVDNKSEGSEATSAALKLITQDDVVASVGAATSGNTIAQVQIAEDNETPIISPSGTSPDITFKDGKLNEFAFRTSFIDPFQGTVAANFATQEIKATKAAIYLDSASDYSKGLAAAFVEQFEANGGEIVAEEAYVAKDTDFRATLTRLKAAEPDFIFLPGYYEEAGLIVKQAREAGLDIPIMGGDGWDSPKLVEIAGNEVLNNTFITNHYSSGDPDEKIQEFVKAFKAKYSDKSPDAFNALGYDTGYFLADAIKRAGSTDSVKIKDALASTKDLELITGTFTLDDKHNPVKSATILEFVDGEQQFKTKIDPQ</sequence>
<evidence type="ECO:0000313" key="5">
    <source>
        <dbReference type="EMBL" id="MBD3110073.1"/>
    </source>
</evidence>
<dbReference type="PROSITE" id="PS51257">
    <property type="entry name" value="PROKAR_LIPOPROTEIN"/>
    <property type="match status" value="1"/>
</dbReference>
<proteinExistence type="inferred from homology"/>
<feature type="domain" description="Leucine-binding protein" evidence="4">
    <location>
        <begin position="49"/>
        <end position="392"/>
    </location>
</feature>
<dbReference type="EMBL" id="JACXSI010000055">
    <property type="protein sequence ID" value="MBD3110073.1"/>
    <property type="molecule type" value="Genomic_DNA"/>
</dbReference>
<dbReference type="InterPro" id="IPR028082">
    <property type="entry name" value="Peripla_BP_I"/>
</dbReference>
<dbReference type="SUPFAM" id="SSF53822">
    <property type="entry name" value="Periplasmic binding protein-like I"/>
    <property type="match status" value="1"/>
</dbReference>
<feature type="signal peptide" evidence="3">
    <location>
        <begin position="1"/>
        <end position="26"/>
    </location>
</feature>
<name>A0A927CYI9_9BACI</name>
<evidence type="ECO:0000256" key="3">
    <source>
        <dbReference type="SAM" id="SignalP"/>
    </source>
</evidence>
<dbReference type="Pfam" id="PF13458">
    <property type="entry name" value="Peripla_BP_6"/>
    <property type="match status" value="1"/>
</dbReference>
<evidence type="ECO:0000313" key="6">
    <source>
        <dbReference type="Proteomes" id="UP000602076"/>
    </source>
</evidence>
<keyword evidence="2 3" id="KW-0732">Signal</keyword>
<feature type="chain" id="PRO_5037461092" evidence="3">
    <location>
        <begin position="27"/>
        <end position="404"/>
    </location>
</feature>
<gene>
    <name evidence="5" type="ORF">IEO70_17200</name>
</gene>
<comment type="similarity">
    <text evidence="1">Belongs to the leucine-binding protein family.</text>
</comment>
<evidence type="ECO:0000259" key="4">
    <source>
        <dbReference type="Pfam" id="PF13458"/>
    </source>
</evidence>
<dbReference type="InterPro" id="IPR051010">
    <property type="entry name" value="BCAA_transport"/>
</dbReference>
<keyword evidence="6" id="KW-1185">Reference proteome</keyword>
<evidence type="ECO:0000256" key="1">
    <source>
        <dbReference type="ARBA" id="ARBA00010062"/>
    </source>
</evidence>
<dbReference type="CDD" id="cd06347">
    <property type="entry name" value="PBP1_ABC_LivK_ligand_binding-like"/>
    <property type="match status" value="1"/>
</dbReference>
<evidence type="ECO:0000256" key="2">
    <source>
        <dbReference type="ARBA" id="ARBA00022729"/>
    </source>
</evidence>
<dbReference type="InterPro" id="IPR028081">
    <property type="entry name" value="Leu-bd"/>
</dbReference>
<accession>A0A927CYI9</accession>
<reference evidence="5" key="1">
    <citation type="submission" date="2020-09" db="EMBL/GenBank/DDBJ databases">
        <title>Bacillus faecalis sp. nov., a moderately halophilic bacterium isolated from cow faeces.</title>
        <authorList>
            <person name="Jiang L."/>
            <person name="Lee J."/>
        </authorList>
    </citation>
    <scope>NUCLEOTIDE SEQUENCE</scope>
    <source>
        <strain evidence="5">AGMB 02131</strain>
    </source>
</reference>
<comment type="caution">
    <text evidence="5">The sequence shown here is derived from an EMBL/GenBank/DDBJ whole genome shotgun (WGS) entry which is preliminary data.</text>
</comment>
<dbReference type="AlphaFoldDB" id="A0A927CYI9"/>
<dbReference type="Gene3D" id="3.40.50.2300">
    <property type="match status" value="2"/>
</dbReference>
<dbReference type="PANTHER" id="PTHR30483">
    <property type="entry name" value="LEUCINE-SPECIFIC-BINDING PROTEIN"/>
    <property type="match status" value="1"/>
</dbReference>
<dbReference type="PANTHER" id="PTHR30483:SF6">
    <property type="entry name" value="PERIPLASMIC BINDING PROTEIN OF ABC TRANSPORTER FOR NATURAL AMINO ACIDS"/>
    <property type="match status" value="1"/>
</dbReference>
<organism evidence="5 6">
    <name type="scientific">Peribacillus faecalis</name>
    <dbReference type="NCBI Taxonomy" id="2772559"/>
    <lineage>
        <taxon>Bacteria</taxon>
        <taxon>Bacillati</taxon>
        <taxon>Bacillota</taxon>
        <taxon>Bacilli</taxon>
        <taxon>Bacillales</taxon>
        <taxon>Bacillaceae</taxon>
        <taxon>Peribacillus</taxon>
    </lineage>
</organism>
<protein>
    <submittedName>
        <fullName evidence="5">ABC transporter substrate-binding protein</fullName>
    </submittedName>
</protein>
<dbReference type="Proteomes" id="UP000602076">
    <property type="component" value="Unassembled WGS sequence"/>
</dbReference>